<proteinExistence type="predicted"/>
<name>A0ABV7VYF7_9GAMM</name>
<dbReference type="Proteomes" id="UP001595722">
    <property type="component" value="Unassembled WGS sequence"/>
</dbReference>
<keyword evidence="2" id="KW-1185">Reference proteome</keyword>
<gene>
    <name evidence="1" type="ORF">ACFOMG_16725</name>
</gene>
<evidence type="ECO:0000313" key="1">
    <source>
        <dbReference type="EMBL" id="MFC3681747.1"/>
    </source>
</evidence>
<accession>A0ABV7VYF7</accession>
<evidence type="ECO:0000313" key="2">
    <source>
        <dbReference type="Proteomes" id="UP001595722"/>
    </source>
</evidence>
<comment type="caution">
    <text evidence="1">The sequence shown here is derived from an EMBL/GenBank/DDBJ whole genome shotgun (WGS) entry which is preliminary data.</text>
</comment>
<organism evidence="1 2">
    <name type="scientific">Bacterioplanoides pacificum</name>
    <dbReference type="NCBI Taxonomy" id="1171596"/>
    <lineage>
        <taxon>Bacteria</taxon>
        <taxon>Pseudomonadati</taxon>
        <taxon>Pseudomonadota</taxon>
        <taxon>Gammaproteobacteria</taxon>
        <taxon>Oceanospirillales</taxon>
        <taxon>Oceanospirillaceae</taxon>
        <taxon>Bacterioplanoides</taxon>
    </lineage>
</organism>
<reference evidence="2" key="1">
    <citation type="journal article" date="2019" name="Int. J. Syst. Evol. Microbiol.">
        <title>The Global Catalogue of Microorganisms (GCM) 10K type strain sequencing project: providing services to taxonomists for standard genome sequencing and annotation.</title>
        <authorList>
            <consortium name="The Broad Institute Genomics Platform"/>
            <consortium name="The Broad Institute Genome Sequencing Center for Infectious Disease"/>
            <person name="Wu L."/>
            <person name="Ma J."/>
        </authorList>
    </citation>
    <scope>NUCLEOTIDE SEQUENCE [LARGE SCALE GENOMIC DNA]</scope>
    <source>
        <strain evidence="2">KCTC 42424</strain>
    </source>
</reference>
<dbReference type="Pfam" id="PF10719">
    <property type="entry name" value="ComFB"/>
    <property type="match status" value="1"/>
</dbReference>
<sequence>MSINNHIRNYYEQLVAEEILRCLPGNQDSGYLADIACVALNHLPPRYIRYEVDMAFYMSPDELHEINRRVKAAVEEAIEFIAAHRREDNE</sequence>
<dbReference type="InterPro" id="IPR019657">
    <property type="entry name" value="ComFB"/>
</dbReference>
<protein>
    <submittedName>
        <fullName evidence="1">Late competence development ComFB family protein</fullName>
    </submittedName>
</protein>
<dbReference type="RefSeq" id="WP_376868342.1">
    <property type="nucleotide sequence ID" value="NZ_JBHRYB010000024.1"/>
</dbReference>
<dbReference type="EMBL" id="JBHRYB010000024">
    <property type="protein sequence ID" value="MFC3681747.1"/>
    <property type="molecule type" value="Genomic_DNA"/>
</dbReference>